<dbReference type="AlphaFoldDB" id="A0AAU9J9Z6"/>
<evidence type="ECO:0000313" key="4">
    <source>
        <dbReference type="Proteomes" id="UP001162131"/>
    </source>
</evidence>
<proteinExistence type="predicted"/>
<evidence type="ECO:0000256" key="1">
    <source>
        <dbReference type="SAM" id="Coils"/>
    </source>
</evidence>
<comment type="caution">
    <text evidence="3">The sequence shown here is derived from an EMBL/GenBank/DDBJ whole genome shotgun (WGS) entry which is preliminary data.</text>
</comment>
<evidence type="ECO:0000313" key="3">
    <source>
        <dbReference type="EMBL" id="CAG9322532.1"/>
    </source>
</evidence>
<feature type="region of interest" description="Disordered" evidence="2">
    <location>
        <begin position="1"/>
        <end position="22"/>
    </location>
</feature>
<keyword evidence="1" id="KW-0175">Coiled coil</keyword>
<keyword evidence="4" id="KW-1185">Reference proteome</keyword>
<evidence type="ECO:0000256" key="2">
    <source>
        <dbReference type="SAM" id="MobiDB-lite"/>
    </source>
</evidence>
<reference evidence="3" key="1">
    <citation type="submission" date="2021-09" db="EMBL/GenBank/DDBJ databases">
        <authorList>
            <consortium name="AG Swart"/>
            <person name="Singh M."/>
            <person name="Singh A."/>
            <person name="Seah K."/>
            <person name="Emmerich C."/>
        </authorList>
    </citation>
    <scope>NUCLEOTIDE SEQUENCE</scope>
    <source>
        <strain evidence="3">ATCC30299</strain>
    </source>
</reference>
<accession>A0AAU9J9Z6</accession>
<feature type="region of interest" description="Disordered" evidence="2">
    <location>
        <begin position="45"/>
        <end position="112"/>
    </location>
</feature>
<protein>
    <submittedName>
        <fullName evidence="3">Uncharacterized protein</fullName>
    </submittedName>
</protein>
<dbReference type="Proteomes" id="UP001162131">
    <property type="component" value="Unassembled WGS sequence"/>
</dbReference>
<feature type="coiled-coil region" evidence="1">
    <location>
        <begin position="278"/>
        <end position="319"/>
    </location>
</feature>
<feature type="region of interest" description="Disordered" evidence="2">
    <location>
        <begin position="253"/>
        <end position="273"/>
    </location>
</feature>
<sequence>MEDKNRENPDQDQEPKGEEELNRIVETKLEIENGKVEEDKAIEIVSESQFDKAENGTTGKGQENNEEIDKDAKTVKTINSIENKETEIPVEESKDSTPKIEPETELSENDPEIIHKIPESLEINNNEEPKADNSLKAVSDYQDSLKEYLPDSLKSHSLEDAIKILTSAYIASLDNSDSFKDSIQTILPPDLKDMTTLDAVQTLATHYARKSSDLIDFRRSLDDPDQLRRLDELLKLAESSDLNSIPQFQAEFSSETKSMNSETTQTETESGIVSSDETHNVYDTLKKLEEENEILENTKREQQEKIESLSELVNDKKSASIEQIKVMVLRMMELIGPQVPEIETVERIIMHMLGMENDEIIGFETKRAEFKGIERKPTKIKKIKNKS</sequence>
<dbReference type="EMBL" id="CAJZBQ010000032">
    <property type="protein sequence ID" value="CAG9322532.1"/>
    <property type="molecule type" value="Genomic_DNA"/>
</dbReference>
<organism evidence="3 4">
    <name type="scientific">Blepharisma stoltei</name>
    <dbReference type="NCBI Taxonomy" id="1481888"/>
    <lineage>
        <taxon>Eukaryota</taxon>
        <taxon>Sar</taxon>
        <taxon>Alveolata</taxon>
        <taxon>Ciliophora</taxon>
        <taxon>Postciliodesmatophora</taxon>
        <taxon>Heterotrichea</taxon>
        <taxon>Heterotrichida</taxon>
        <taxon>Blepharismidae</taxon>
        <taxon>Blepharisma</taxon>
    </lineage>
</organism>
<feature type="compositionally biased region" description="Basic and acidic residues" evidence="2">
    <location>
        <begin position="82"/>
        <end position="102"/>
    </location>
</feature>
<name>A0AAU9J9Z6_9CILI</name>
<gene>
    <name evidence="3" type="ORF">BSTOLATCC_MIC31660</name>
</gene>